<feature type="compositionally biased region" description="Low complexity" evidence="1">
    <location>
        <begin position="286"/>
        <end position="305"/>
    </location>
</feature>
<feature type="region of interest" description="Disordered" evidence="1">
    <location>
        <begin position="331"/>
        <end position="393"/>
    </location>
</feature>
<feature type="region of interest" description="Disordered" evidence="1">
    <location>
        <begin position="627"/>
        <end position="781"/>
    </location>
</feature>
<feature type="compositionally biased region" description="Low complexity" evidence="1">
    <location>
        <begin position="1173"/>
        <end position="1193"/>
    </location>
</feature>
<sequence length="1678" mass="176088">MDPLPLEDMHMPRAMPWDDIELPTLRPSYNLRAHGDEGYEDEAAGESSSSGHGHTSVHYDAHTQHQQHQQQRHHHQPSYTPAMHLTALMPRLQHSRDCPPMHPPSSVIPPLGRNSSSAGLDELLGLLPPSSSAANGTTPSVTVQARAPRPGAAQRARNRNARVMLLDRSGSPVSSGPAGSAGIPSSVGTSSGRTVLNGSNGGPAGTVMDAGAGLLSSVNDRSAARLGTSAAAAAATTATSSSIPMIRRREPSSSASNSRASDVAWDSWDNHLPMASPFFQVGGRLTSSTSTSSARLPVTTAGNAADEADNDEGVALMRRAMRRRRLDMERRIERQRQRESVERASSNALREQARDTEGEREETRPLLIDDDYDSDRAAASSRSARRTRPRWGLSNEQYSSVEALISDWQLIEYNAPSAENGTAHEPAQTSDSGPEPGTGGFLDPLSVPIIRRSPSPIDPGTAAQDIPASNRPGMHPSSRDAGAPLTAPDIEEGTGSTEFQIPPWRLPPLPAAPPPVATALAAPAELVISPSSSPPLNFAQTRPASTLSNNRRSATLNVNVNLNRPSPASSLSVPSSAISPASSSSGTTLTAVRDDFRARRSPRRMSSVTDEDVQAFGSHLAFLRASGSGDQLGLGDGTGSSQPGRRATLDVGAGRGAAHSRSEGNSPEARSPISTIRLPVNSSERVRRRLPDGSADPADVGSADDAYLPTSRWFPPSMRRPSAARPSLNERSIPEDEASIPPASAGPAETRPPAHVQIAGSRTRTAEEVEQGRELARQQASQAETWIGSAAERDFQRLLQEQENAMSSVAGARNPEEEDQGAAAQRLGATSTSLGGAAAHAPLFGPQAERLSDSERRLARLVQLLRVPQAPEGAAGAGAEANTSTGTSTSTGDDAPTASGRRDARNVAAAPLSALRERIGMEIQARAASREDEERTASGASASADIPIFRISSDNSVALQSEPGRLDRPTANVEEGEEDVVDLLHDDDKVQLGALGVELMQVIDSRATVLYRSSIRLALAARARYHVPAQPRLPSTSAEYPLCFEIWQANGSDIEHDFKLNSPRGILEDNWRTWRTGQMRSVSVVLRFLYAEPTSISLREDASTSSSSAPSRAPASAFGSAAVAAAGELASGSSNPDNVLEAYVRRQGDRRAALAALTASAPFRRAAGASDTAAGSNTRASGNAAGSAGANITSSSSVAGTAAMRESMATHANNLQRFLELLHEELAVLEETYQRNARNSGTSPGSGQTGSGSASPRASGSGTGSGSRFPLSSSSIPGPVSMSMYSARRAAATASTIARVQGLGASSTGTSLLPSQVRSLERLASTAGHGPERLAAVSSLGQTEIRALREIIASQVFDGSDNSAVPASNGPASDAADGAFRPPALGASGTVVLPKLALGEEEHELVQTCLDKLDSGIGMNDPVQSGLDLVFHAEGGPLKTLIQKRCDSFVAAAMAAADAGRGWRMPPRGHIFHLTALEIRLARRNGLEFEGLVFVSEDQMPAEAVRAYEDCNRYELSRRLRSVLGRDRPGYKLLKAEEDKFPVNDAAHASGEASRSAEPGSLMSKHPPAAYFRTNSGYIHLDFFNGAMHTSSVHAGGPVAGPTDGTPRLRRDGRTASIGQCCVSGRFLTVVLLGAANAAAAGTSRTGDDTSGGEPIDINLVRGWGLTGPLSSPSGALR</sequence>
<feature type="region of interest" description="Disordered" evidence="1">
    <location>
        <begin position="419"/>
        <end position="489"/>
    </location>
</feature>
<feature type="compositionally biased region" description="Low complexity" evidence="1">
    <location>
        <begin position="1240"/>
        <end position="1278"/>
    </location>
</feature>
<feature type="compositionally biased region" description="Low complexity" evidence="1">
    <location>
        <begin position="45"/>
        <end position="54"/>
    </location>
</feature>
<organism evidence="2 3">
    <name type="scientific">Tilletia horrida</name>
    <dbReference type="NCBI Taxonomy" id="155126"/>
    <lineage>
        <taxon>Eukaryota</taxon>
        <taxon>Fungi</taxon>
        <taxon>Dikarya</taxon>
        <taxon>Basidiomycota</taxon>
        <taxon>Ustilaginomycotina</taxon>
        <taxon>Exobasidiomycetes</taxon>
        <taxon>Tilletiales</taxon>
        <taxon>Tilletiaceae</taxon>
        <taxon>Tilletia</taxon>
    </lineage>
</organism>
<evidence type="ECO:0000256" key="1">
    <source>
        <dbReference type="SAM" id="MobiDB-lite"/>
    </source>
</evidence>
<dbReference type="Proteomes" id="UP001176521">
    <property type="component" value="Unassembled WGS sequence"/>
</dbReference>
<feature type="compositionally biased region" description="Low complexity" evidence="1">
    <location>
        <begin position="144"/>
        <end position="155"/>
    </location>
</feature>
<feature type="compositionally biased region" description="Low complexity" evidence="1">
    <location>
        <begin position="108"/>
        <end position="134"/>
    </location>
</feature>
<feature type="compositionally biased region" description="Basic and acidic residues" evidence="1">
    <location>
        <begin position="764"/>
        <end position="776"/>
    </location>
</feature>
<evidence type="ECO:0000313" key="3">
    <source>
        <dbReference type="Proteomes" id="UP001176521"/>
    </source>
</evidence>
<protein>
    <submittedName>
        <fullName evidence="2">Uncharacterized protein</fullName>
    </submittedName>
</protein>
<feature type="region of interest" description="Disordered" evidence="1">
    <location>
        <begin position="94"/>
        <end position="190"/>
    </location>
</feature>
<feature type="region of interest" description="Disordered" evidence="1">
    <location>
        <begin position="29"/>
        <end position="78"/>
    </location>
</feature>
<gene>
    <name evidence="2" type="ORF">OC842_003583</name>
</gene>
<feature type="compositionally biased region" description="Low complexity" evidence="1">
    <location>
        <begin position="169"/>
        <end position="188"/>
    </location>
</feature>
<feature type="region of interest" description="Disordered" evidence="1">
    <location>
        <begin position="284"/>
        <end position="312"/>
    </location>
</feature>
<feature type="compositionally biased region" description="Low complexity" evidence="1">
    <location>
        <begin position="565"/>
        <end position="585"/>
    </location>
</feature>
<feature type="compositionally biased region" description="Low complexity" evidence="1">
    <location>
        <begin position="232"/>
        <end position="242"/>
    </location>
</feature>
<feature type="compositionally biased region" description="Low complexity" evidence="1">
    <location>
        <begin position="871"/>
        <end position="899"/>
    </location>
</feature>
<feature type="region of interest" description="Disordered" evidence="1">
    <location>
        <begin position="1235"/>
        <end position="1278"/>
    </location>
</feature>
<feature type="region of interest" description="Disordered" evidence="1">
    <location>
        <begin position="871"/>
        <end position="905"/>
    </location>
</feature>
<dbReference type="EMBL" id="JAPDMQ010000183">
    <property type="protein sequence ID" value="KAK0531547.1"/>
    <property type="molecule type" value="Genomic_DNA"/>
</dbReference>
<keyword evidence="3" id="KW-1185">Reference proteome</keyword>
<feature type="region of interest" description="Disordered" evidence="1">
    <location>
        <begin position="560"/>
        <end position="611"/>
    </location>
</feature>
<comment type="caution">
    <text evidence="2">The sequence shown here is derived from an EMBL/GenBank/DDBJ whole genome shotgun (WGS) entry which is preliminary data.</text>
</comment>
<feature type="compositionally biased region" description="Low complexity" evidence="1">
    <location>
        <begin position="715"/>
        <end position="727"/>
    </location>
</feature>
<reference evidence="2" key="1">
    <citation type="journal article" date="2023" name="PhytoFront">
        <title>Draft Genome Resources of Seven Strains of Tilletia horrida, Causal Agent of Kernel Smut of Rice.</title>
        <authorList>
            <person name="Khanal S."/>
            <person name="Antony Babu S."/>
            <person name="Zhou X.G."/>
        </authorList>
    </citation>
    <scope>NUCLEOTIDE SEQUENCE</scope>
    <source>
        <strain evidence="2">TX3</strain>
    </source>
</reference>
<feature type="compositionally biased region" description="Basic and acidic residues" evidence="1">
    <location>
        <begin position="351"/>
        <end position="364"/>
    </location>
</feature>
<evidence type="ECO:0000313" key="2">
    <source>
        <dbReference type="EMBL" id="KAK0531547.1"/>
    </source>
</evidence>
<feature type="region of interest" description="Disordered" evidence="1">
    <location>
        <begin position="804"/>
        <end position="834"/>
    </location>
</feature>
<feature type="region of interest" description="Disordered" evidence="1">
    <location>
        <begin position="1165"/>
        <end position="1193"/>
    </location>
</feature>
<proteinExistence type="predicted"/>
<accession>A0AAN6JR26</accession>
<feature type="compositionally biased region" description="Basic and acidic residues" evidence="1">
    <location>
        <begin position="331"/>
        <end position="342"/>
    </location>
</feature>
<feature type="region of interest" description="Disordered" evidence="1">
    <location>
        <begin position="232"/>
        <end position="259"/>
    </location>
</feature>
<name>A0AAN6JR26_9BASI</name>